<organism evidence="1 2">
    <name type="scientific">Paramecium sonneborni</name>
    <dbReference type="NCBI Taxonomy" id="65129"/>
    <lineage>
        <taxon>Eukaryota</taxon>
        <taxon>Sar</taxon>
        <taxon>Alveolata</taxon>
        <taxon>Ciliophora</taxon>
        <taxon>Intramacronucleata</taxon>
        <taxon>Oligohymenophorea</taxon>
        <taxon>Peniculida</taxon>
        <taxon>Parameciidae</taxon>
        <taxon>Paramecium</taxon>
    </lineage>
</organism>
<evidence type="ECO:0008006" key="3">
    <source>
        <dbReference type="Google" id="ProtNLM"/>
    </source>
</evidence>
<evidence type="ECO:0000313" key="1">
    <source>
        <dbReference type="EMBL" id="CAD8129358.1"/>
    </source>
</evidence>
<dbReference type="EMBL" id="CAJJDN010000218">
    <property type="protein sequence ID" value="CAD8129358.1"/>
    <property type="molecule type" value="Genomic_DNA"/>
</dbReference>
<dbReference type="Proteomes" id="UP000692954">
    <property type="component" value="Unassembled WGS sequence"/>
</dbReference>
<comment type="caution">
    <text evidence="1">The sequence shown here is derived from an EMBL/GenBank/DDBJ whole genome shotgun (WGS) entry which is preliminary data.</text>
</comment>
<dbReference type="AlphaFoldDB" id="A0A8S1RM75"/>
<name>A0A8S1RM75_9CILI</name>
<protein>
    <recommendedName>
        <fullName evidence="3">Photosystem I assembly protein Ycf3</fullName>
    </recommendedName>
</protein>
<gene>
    <name evidence="1" type="ORF">PSON_ATCC_30995.1.T2180012</name>
</gene>
<proteinExistence type="predicted"/>
<keyword evidence="2" id="KW-1185">Reference proteome</keyword>
<reference evidence="1" key="1">
    <citation type="submission" date="2021-01" db="EMBL/GenBank/DDBJ databases">
        <authorList>
            <consortium name="Genoscope - CEA"/>
            <person name="William W."/>
        </authorList>
    </citation>
    <scope>NUCLEOTIDE SEQUENCE</scope>
</reference>
<sequence>MNRFQEVLNEWEQTISKNPDNPIYYSEQRGNYSLLLAYALRQLDQDEKAIQSYDLAIQKNPEIVSIIQEKRYFLIINLKRIFIKK</sequence>
<accession>A0A8S1RM75</accession>
<evidence type="ECO:0000313" key="2">
    <source>
        <dbReference type="Proteomes" id="UP000692954"/>
    </source>
</evidence>